<organism evidence="1 2">
    <name type="scientific">Coemansia furcata</name>
    <dbReference type="NCBI Taxonomy" id="417177"/>
    <lineage>
        <taxon>Eukaryota</taxon>
        <taxon>Fungi</taxon>
        <taxon>Fungi incertae sedis</taxon>
        <taxon>Zoopagomycota</taxon>
        <taxon>Kickxellomycotina</taxon>
        <taxon>Kickxellomycetes</taxon>
        <taxon>Kickxellales</taxon>
        <taxon>Kickxellaceae</taxon>
        <taxon>Coemansia</taxon>
    </lineage>
</organism>
<evidence type="ECO:0000313" key="1">
    <source>
        <dbReference type="EMBL" id="KAJ2812113.1"/>
    </source>
</evidence>
<reference evidence="1" key="1">
    <citation type="submission" date="2022-07" db="EMBL/GenBank/DDBJ databases">
        <title>Phylogenomic reconstructions and comparative analyses of Kickxellomycotina fungi.</title>
        <authorList>
            <person name="Reynolds N.K."/>
            <person name="Stajich J.E."/>
            <person name="Barry K."/>
            <person name="Grigoriev I.V."/>
            <person name="Crous P."/>
            <person name="Smith M.E."/>
        </authorList>
    </citation>
    <scope>NUCLEOTIDE SEQUENCE</scope>
    <source>
        <strain evidence="1">CBS 102833</strain>
    </source>
</reference>
<proteinExistence type="predicted"/>
<sequence length="314" mass="34379">MGKMKEKDKDPEQARPLAPAASVPKPVDTQEPDSLPILDKMYIEHYCFITDLFKENAPTFSGEENECLAHKWEVNICKEFETGFNSIPNSVHYNLAFKKLTGTVAKMIKHTEEWMLASLFTAVKDAFPMLHHTECVLKDLHSGKAFGSETCTMVIATAKQMLKEVGAVHSGPEALALALESICVMLWVMQHVKSTTIMHEALLTAINSFKVALDRSMMIPLNFGMVTKPKTSAASKTDGKTPMQTKAPAESSAPKSKGAKRCQKWAAAAKDMKCKLADLKADLARCDQVAAPTPEAAPTVPVQVNQHATHLPTS</sequence>
<protein>
    <submittedName>
        <fullName evidence="1">Uncharacterized protein</fullName>
    </submittedName>
</protein>
<gene>
    <name evidence="1" type="ORF">H4S07_001622</name>
</gene>
<keyword evidence="2" id="KW-1185">Reference proteome</keyword>
<comment type="caution">
    <text evidence="1">The sequence shown here is derived from an EMBL/GenBank/DDBJ whole genome shotgun (WGS) entry which is preliminary data.</text>
</comment>
<dbReference type="EMBL" id="JANBUP010000288">
    <property type="protein sequence ID" value="KAJ2812113.1"/>
    <property type="molecule type" value="Genomic_DNA"/>
</dbReference>
<accession>A0ACC1LNR3</accession>
<name>A0ACC1LNR3_9FUNG</name>
<dbReference type="Proteomes" id="UP001140096">
    <property type="component" value="Unassembled WGS sequence"/>
</dbReference>
<evidence type="ECO:0000313" key="2">
    <source>
        <dbReference type="Proteomes" id="UP001140096"/>
    </source>
</evidence>